<accession>A0A561EJH9</accession>
<dbReference type="InterPro" id="IPR046538">
    <property type="entry name" value="DUF6603"/>
</dbReference>
<dbReference type="EMBL" id="VIVR01000001">
    <property type="protein sequence ID" value="TWE15766.1"/>
    <property type="molecule type" value="Genomic_DNA"/>
</dbReference>
<evidence type="ECO:0000259" key="1">
    <source>
        <dbReference type="Pfam" id="PF20248"/>
    </source>
</evidence>
<comment type="caution">
    <text evidence="2">The sequence shown here is derived from an EMBL/GenBank/DDBJ whole genome shotgun (WGS) entry which is preliminary data.</text>
</comment>
<name>A0A561EJH9_9ACTN</name>
<keyword evidence="3" id="KW-1185">Reference proteome</keyword>
<dbReference type="Proteomes" id="UP000318416">
    <property type="component" value="Unassembled WGS sequence"/>
</dbReference>
<organism evidence="2 3">
    <name type="scientific">Kitasatospora atroaurantiaca</name>
    <dbReference type="NCBI Taxonomy" id="285545"/>
    <lineage>
        <taxon>Bacteria</taxon>
        <taxon>Bacillati</taxon>
        <taxon>Actinomycetota</taxon>
        <taxon>Actinomycetes</taxon>
        <taxon>Kitasatosporales</taxon>
        <taxon>Streptomycetaceae</taxon>
        <taxon>Kitasatospora</taxon>
    </lineage>
</organism>
<evidence type="ECO:0000313" key="3">
    <source>
        <dbReference type="Proteomes" id="UP000318416"/>
    </source>
</evidence>
<proteinExistence type="predicted"/>
<dbReference type="RefSeq" id="WP_145787467.1">
    <property type="nucleotide sequence ID" value="NZ_BAAABR010000004.1"/>
</dbReference>
<sequence length="1446" mass="151321">MPLSLAELDKRLDRPGESFALAPGELGMRELAPLFAAHLSTSTLSVVKPRRVRTGKYRLTGLTTVTGHPGKPTVTVDLFPDHAEKNVGAIRVTITLTGWSVYGGLNFELDFLRALGFRDLTLTLSAELAKDGTTAVKTEVSAGFDTPTDGYAANGARARLLVAREGRTGTYTLSSDLALPLPDISRLTELPFLLKADVTPPAAVKELLAGLSVTRIAVTADADTRRLITASLRVQTTKEWPFVPGAVSLKNLGLEIGVTFDTDKPRVSWVVSGACDILGFTLDAVVTGPGLTQLSAELTGPGAKLPKQVADHLAGTPLHGHAFTHATAVADLAATTFTISCVLDGEWALAREFGLTLSGLSFSATSTGIGALNVSIAGTLQAGEVRMSAGASRLGRTWAVAADAYDVDLAGFTRWLDRHTSLSVPKPLSGLTLTRLGFTWASGAGSAFTGSAAIPLEDTLLTLGVSAALGARKKADLTVTLPVCTNGTRQAITFTVDVGQDQQTVLMRGKAATGVPFTAVTDALGMRTPDVPAALVPTVTELDLAYDATRRTLIAGARTTNASVVFAGLREQAKEPAQYAFSASVTPPPGAPARLSQVPLLRGRLPEDEDIAVTKLTLVSLPSKITPALINKLNAAITTLNRHLPTFAADGGTRLNVELKVAGEAKTLSLDWGKASETIAVGTRPALERPVVERPVVERAVVEGSVVEGAVIESTTGETWYDAVANAPSATAWLPVRRGFGPLQVARVGIGYADQRVWVLFDASLGAAGLTISALGLGLGLALDGTSVAARLDGLGLAYDKPPIGMSGALMMRPPDDRYDLNMAGLATITTPRVGLAAVGSYLHERDGQTSMFLFAQATGTIGGPPPFVVTGLAAGFGYNSTVRAPTLDEVATFPLLTGVEVKGRSPLEVLDSLAGPGGWITPLAGHVWLAAGIHVTSFELIKAKAVVLLEFGSEFTVRLLGEATADFTEAGRTYARVGVEMIALFRSSTRTLMMDGRMAAGSYVIDPAAVLSGGFAFYLWFPGSTHEGDFVYTLGGYHKAFPVPAWYPRPRRLSLSWEASGLSIEGDAYMALTPSAAMAGGRLEAGYSHRGSAGHLSASLTVQTDVLVEWKPFHFEATFSADVRWSVSSWMLCGGSIDGEVGVDLALWGPATGGHLRISVWKFSVGVTFGADWTAGPEAIAWDAFAKLLPPGDRLCLTALSGLLPGAADAKRPAPDQKTPWAVGAHGFRFRLGATVPVTSLTVGGLGSTPLPLAVEGRLDIRPMAREAVRSEVTLTVTGPAGVATPVWKEEKDARDSDWAVTREEHKVPKALWSGSIKRAQSIGDTTDPLVTGLLTGVVVRIPDAALTAGPGAIDESALQRTELTPLGVLSLPGKVTGYPATVCEDSLKRIAQADSKAAARKEMYDELVRLGVGPGANESVSRLAAGADHAFADRPLVVTAGAAS</sequence>
<dbReference type="OrthoDB" id="535891at2"/>
<dbReference type="Pfam" id="PF20248">
    <property type="entry name" value="DUF6603"/>
    <property type="match status" value="1"/>
</dbReference>
<reference evidence="2 3" key="1">
    <citation type="submission" date="2019-06" db="EMBL/GenBank/DDBJ databases">
        <title>Sequencing the genomes of 1000 actinobacteria strains.</title>
        <authorList>
            <person name="Klenk H.-P."/>
        </authorList>
    </citation>
    <scope>NUCLEOTIDE SEQUENCE [LARGE SCALE GENOMIC DNA]</scope>
    <source>
        <strain evidence="2 3">DSM 41649</strain>
    </source>
</reference>
<feature type="domain" description="DUF6603" evidence="1">
    <location>
        <begin position="738"/>
        <end position="1231"/>
    </location>
</feature>
<evidence type="ECO:0000313" key="2">
    <source>
        <dbReference type="EMBL" id="TWE15766.1"/>
    </source>
</evidence>
<gene>
    <name evidence="2" type="ORF">FB465_0697</name>
</gene>
<protein>
    <recommendedName>
        <fullName evidence="1">DUF6603 domain-containing protein</fullName>
    </recommendedName>
</protein>